<dbReference type="GO" id="GO:0005634">
    <property type="term" value="C:nucleus"/>
    <property type="evidence" value="ECO:0007669"/>
    <property type="project" value="UniProtKB-SubCell"/>
</dbReference>
<dbReference type="GeneID" id="105895990"/>
<evidence type="ECO:0000256" key="6">
    <source>
        <dbReference type="PROSITE-ProRule" id="PRU00192"/>
    </source>
</evidence>
<sequence length="165" mass="19310">MLIWASYPSAASCNNVQVCEFLVESTVAAEKCEDMDEGYAQCSQFLYSVQEKMGIMNRGVVYGLWDYEVEAEDELSFREGDCMTILRRQDQEETQWWWPRCGDKEGYIPRNLLGLYLRIKPRQRSLAEEYYVAYQTDITHKHTRIHLHTHTVQQNTKSPSTAHLC</sequence>
<dbReference type="OrthoDB" id="10038642at2759"/>
<keyword evidence="3" id="KW-0677">Repeat</keyword>
<dbReference type="GO" id="GO:0042981">
    <property type="term" value="P:regulation of apoptotic process"/>
    <property type="evidence" value="ECO:0007669"/>
    <property type="project" value="InterPro"/>
</dbReference>
<evidence type="ECO:0000259" key="7">
    <source>
        <dbReference type="PROSITE" id="PS50002"/>
    </source>
</evidence>
<evidence type="ECO:0000313" key="8">
    <source>
        <dbReference type="Proteomes" id="UP000515152"/>
    </source>
</evidence>
<protein>
    <submittedName>
        <fullName evidence="9">Apoptosis-stimulating of p53 protein 2-like</fullName>
    </submittedName>
</protein>
<evidence type="ECO:0000256" key="5">
    <source>
        <dbReference type="ARBA" id="ARBA00023242"/>
    </source>
</evidence>
<name>A0A8M1K6Q6_CLUHA</name>
<evidence type="ECO:0000256" key="1">
    <source>
        <dbReference type="ARBA" id="ARBA00004123"/>
    </source>
</evidence>
<keyword evidence="4" id="KW-0040">ANK repeat</keyword>
<keyword evidence="5" id="KW-0539">Nucleus</keyword>
<keyword evidence="8" id="KW-1185">Reference proteome</keyword>
<reference evidence="9" key="1">
    <citation type="submission" date="2025-08" db="UniProtKB">
        <authorList>
            <consortium name="RefSeq"/>
        </authorList>
    </citation>
    <scope>IDENTIFICATION</scope>
</reference>
<dbReference type="KEGG" id="char:105895990"/>
<dbReference type="Proteomes" id="UP000515152">
    <property type="component" value="Chromosome 24"/>
</dbReference>
<dbReference type="GO" id="GO:0002039">
    <property type="term" value="F:p53 binding"/>
    <property type="evidence" value="ECO:0007669"/>
    <property type="project" value="InterPro"/>
</dbReference>
<organism evidence="8 9">
    <name type="scientific">Clupea harengus</name>
    <name type="common">Atlantic herring</name>
    <dbReference type="NCBI Taxonomy" id="7950"/>
    <lineage>
        <taxon>Eukaryota</taxon>
        <taxon>Metazoa</taxon>
        <taxon>Chordata</taxon>
        <taxon>Craniata</taxon>
        <taxon>Vertebrata</taxon>
        <taxon>Euteleostomi</taxon>
        <taxon>Actinopterygii</taxon>
        <taxon>Neopterygii</taxon>
        <taxon>Teleostei</taxon>
        <taxon>Clupei</taxon>
        <taxon>Clupeiformes</taxon>
        <taxon>Clupeoidei</taxon>
        <taxon>Clupeidae</taxon>
        <taxon>Clupea</taxon>
    </lineage>
</organism>
<proteinExistence type="predicted"/>
<dbReference type="PANTHER" id="PTHR24131">
    <property type="entry name" value="APOPTOSIS-STIMULATING OF P53 PROTEIN"/>
    <property type="match status" value="1"/>
</dbReference>
<dbReference type="AlphaFoldDB" id="A0A8M1K6Q6"/>
<gene>
    <name evidence="9" type="primary">LOC105895990</name>
</gene>
<dbReference type="PANTHER" id="PTHR24131:SF8">
    <property type="entry name" value="APOPTOSIS-STIMULATING OF P53 PROTEIN 2"/>
    <property type="match status" value="1"/>
</dbReference>
<dbReference type="InterPro" id="IPR047163">
    <property type="entry name" value="ASPP1/2"/>
</dbReference>
<dbReference type="Pfam" id="PF00018">
    <property type="entry name" value="SH3_1"/>
    <property type="match status" value="1"/>
</dbReference>
<keyword evidence="2 6" id="KW-0728">SH3 domain</keyword>
<evidence type="ECO:0000313" key="9">
    <source>
        <dbReference type="RefSeq" id="XP_042559437.1"/>
    </source>
</evidence>
<dbReference type="RefSeq" id="XP_042559437.1">
    <property type="nucleotide sequence ID" value="XM_042703503.1"/>
</dbReference>
<evidence type="ECO:0000256" key="3">
    <source>
        <dbReference type="ARBA" id="ARBA00022737"/>
    </source>
</evidence>
<feature type="domain" description="SH3" evidence="7">
    <location>
        <begin position="56"/>
        <end position="118"/>
    </location>
</feature>
<dbReference type="InterPro" id="IPR001452">
    <property type="entry name" value="SH3_domain"/>
</dbReference>
<evidence type="ECO:0000256" key="4">
    <source>
        <dbReference type="ARBA" id="ARBA00023043"/>
    </source>
</evidence>
<comment type="subcellular location">
    <subcellularLocation>
        <location evidence="1">Nucleus</location>
    </subcellularLocation>
</comment>
<dbReference type="SMART" id="SM00326">
    <property type="entry name" value="SH3"/>
    <property type="match status" value="1"/>
</dbReference>
<dbReference type="PROSITE" id="PS50002">
    <property type="entry name" value="SH3"/>
    <property type="match status" value="1"/>
</dbReference>
<accession>A0A8M1K6Q6</accession>
<evidence type="ECO:0000256" key="2">
    <source>
        <dbReference type="ARBA" id="ARBA00022443"/>
    </source>
</evidence>